<protein>
    <submittedName>
        <fullName evidence="1">Uncharacterized protein</fullName>
    </submittedName>
</protein>
<comment type="caution">
    <text evidence="1">The sequence shown here is derived from an EMBL/GenBank/DDBJ whole genome shotgun (WGS) entry which is preliminary data.</text>
</comment>
<organism evidence="1 2">
    <name type="scientific">Geodia barretti</name>
    <name type="common">Barrett's horny sponge</name>
    <dbReference type="NCBI Taxonomy" id="519541"/>
    <lineage>
        <taxon>Eukaryota</taxon>
        <taxon>Metazoa</taxon>
        <taxon>Porifera</taxon>
        <taxon>Demospongiae</taxon>
        <taxon>Heteroscleromorpha</taxon>
        <taxon>Tetractinellida</taxon>
        <taxon>Astrophorina</taxon>
        <taxon>Geodiidae</taxon>
        <taxon>Geodia</taxon>
    </lineage>
</organism>
<reference evidence="1" key="1">
    <citation type="submission" date="2023-03" db="EMBL/GenBank/DDBJ databases">
        <authorList>
            <person name="Steffen K."/>
            <person name="Cardenas P."/>
        </authorList>
    </citation>
    <scope>NUCLEOTIDE SEQUENCE</scope>
</reference>
<proteinExistence type="predicted"/>
<sequence length="84" mass="9603">MNEEYDDDMKIVKSRMGEFSRGRLKRVYRLSDIGDMFDGGGVPIDHYIIQVDNGTQLQWKLQAPLTVLTSCTILHDLQISSLKT</sequence>
<evidence type="ECO:0000313" key="1">
    <source>
        <dbReference type="EMBL" id="CAI8023839.1"/>
    </source>
</evidence>
<keyword evidence="2" id="KW-1185">Reference proteome</keyword>
<name>A0AA35S6G9_GEOBA</name>
<accession>A0AA35S6G9</accession>
<dbReference type="EMBL" id="CASHTH010002036">
    <property type="protein sequence ID" value="CAI8023839.1"/>
    <property type="molecule type" value="Genomic_DNA"/>
</dbReference>
<gene>
    <name evidence="1" type="ORF">GBAR_LOCUS13913</name>
</gene>
<evidence type="ECO:0000313" key="2">
    <source>
        <dbReference type="Proteomes" id="UP001174909"/>
    </source>
</evidence>
<dbReference type="AlphaFoldDB" id="A0AA35S6G9"/>
<dbReference type="Proteomes" id="UP001174909">
    <property type="component" value="Unassembled WGS sequence"/>
</dbReference>